<gene>
    <name evidence="2" type="ORF">TSIB3V08_LOCUS13467</name>
</gene>
<dbReference type="EMBL" id="OC026276">
    <property type="protein sequence ID" value="CAD7269467.1"/>
    <property type="molecule type" value="Genomic_DNA"/>
</dbReference>
<dbReference type="AlphaFoldDB" id="A0A7R9BAM9"/>
<evidence type="ECO:0000313" key="2">
    <source>
        <dbReference type="EMBL" id="CAD7269467.1"/>
    </source>
</evidence>
<reference evidence="2" key="1">
    <citation type="submission" date="2020-11" db="EMBL/GenBank/DDBJ databases">
        <authorList>
            <person name="Tran Van P."/>
        </authorList>
    </citation>
    <scope>NUCLEOTIDE SEQUENCE</scope>
</reference>
<name>A0A7R9BAM9_TIMSH</name>
<sequence>MEGTAIPSVEDSPPRVLLEEMLGTPAGLMLVVEQEPDDPTYGEVETFPIVDNFPPPVAVPSHHHEQPDNKRKRSEKGTPQRAPKIQRLRNTIQESREQFAELQAGQTEVLRMIAENIIQQTSATKELAAVKDSIKELAAGMFAVSESLNRIADAINKK</sequence>
<evidence type="ECO:0000256" key="1">
    <source>
        <dbReference type="SAM" id="MobiDB-lite"/>
    </source>
</evidence>
<proteinExistence type="predicted"/>
<protein>
    <submittedName>
        <fullName evidence="2">Uncharacterized protein</fullName>
    </submittedName>
</protein>
<feature type="region of interest" description="Disordered" evidence="1">
    <location>
        <begin position="35"/>
        <end position="84"/>
    </location>
</feature>
<accession>A0A7R9BAM9</accession>
<organism evidence="2">
    <name type="scientific">Timema shepardi</name>
    <name type="common">Walking stick</name>
    <dbReference type="NCBI Taxonomy" id="629360"/>
    <lineage>
        <taxon>Eukaryota</taxon>
        <taxon>Metazoa</taxon>
        <taxon>Ecdysozoa</taxon>
        <taxon>Arthropoda</taxon>
        <taxon>Hexapoda</taxon>
        <taxon>Insecta</taxon>
        <taxon>Pterygota</taxon>
        <taxon>Neoptera</taxon>
        <taxon>Polyneoptera</taxon>
        <taxon>Phasmatodea</taxon>
        <taxon>Timematodea</taxon>
        <taxon>Timematoidea</taxon>
        <taxon>Timematidae</taxon>
        <taxon>Timema</taxon>
    </lineage>
</organism>